<evidence type="ECO:0000256" key="4">
    <source>
        <dbReference type="ARBA" id="ARBA00023163"/>
    </source>
</evidence>
<dbReference type="Pfam" id="PF02954">
    <property type="entry name" value="HTH_8"/>
    <property type="match status" value="1"/>
</dbReference>
<dbReference type="OrthoDB" id="9803970at2"/>
<dbReference type="Gene3D" id="3.40.50.300">
    <property type="entry name" value="P-loop containing nucleotide triphosphate hydrolases"/>
    <property type="match status" value="1"/>
</dbReference>
<keyword evidence="1" id="KW-0547">Nucleotide-binding</keyword>
<dbReference type="SMART" id="SM00382">
    <property type="entry name" value="AAA"/>
    <property type="match status" value="1"/>
</dbReference>
<dbReference type="InterPro" id="IPR002078">
    <property type="entry name" value="Sigma_54_int"/>
</dbReference>
<dbReference type="Pfam" id="PF08448">
    <property type="entry name" value="PAS_4"/>
    <property type="match status" value="1"/>
</dbReference>
<dbReference type="PANTHER" id="PTHR32071:SF74">
    <property type="entry name" value="TRANSCRIPTIONAL ACTIVATOR ROCR"/>
    <property type="match status" value="1"/>
</dbReference>
<dbReference type="InterPro" id="IPR058031">
    <property type="entry name" value="AAA_lid_NorR"/>
</dbReference>
<dbReference type="AlphaFoldDB" id="A0A151B7X0"/>
<keyword evidence="3" id="KW-0805">Transcription regulation</keyword>
<dbReference type="Pfam" id="PF00158">
    <property type="entry name" value="Sigma54_activat"/>
    <property type="match status" value="1"/>
</dbReference>
<dbReference type="InterPro" id="IPR027417">
    <property type="entry name" value="P-loop_NTPase"/>
</dbReference>
<dbReference type="GO" id="GO:0043565">
    <property type="term" value="F:sequence-specific DNA binding"/>
    <property type="evidence" value="ECO:0007669"/>
    <property type="project" value="InterPro"/>
</dbReference>
<dbReference type="CDD" id="cd00130">
    <property type="entry name" value="PAS"/>
    <property type="match status" value="1"/>
</dbReference>
<dbReference type="PROSITE" id="PS00688">
    <property type="entry name" value="SIGMA54_INTERACT_3"/>
    <property type="match status" value="1"/>
</dbReference>
<evidence type="ECO:0000256" key="1">
    <source>
        <dbReference type="ARBA" id="ARBA00022741"/>
    </source>
</evidence>
<dbReference type="Gene3D" id="1.10.10.60">
    <property type="entry name" value="Homeodomain-like"/>
    <property type="match status" value="1"/>
</dbReference>
<evidence type="ECO:0000313" key="7">
    <source>
        <dbReference type="EMBL" id="KYH35989.1"/>
    </source>
</evidence>
<evidence type="ECO:0000313" key="8">
    <source>
        <dbReference type="Proteomes" id="UP000075531"/>
    </source>
</evidence>
<sequence>MNKIEKIFLCLIDNLEEGIHIVDSEGKTIYYNETMARMEGQNKENIIGKKIYEYLDGVEEESSTLMNALKSNQKIVDVLQHYSNHYKKDIVTINTTIPVNIDGNTIAALEIARDMTQLKELNERICKLEERSTSKKRNYKFSDIIGNSKVIRKAINKAMRSSLSNSSVLIYGETGSGKEVFAQSIHYNGIRKDKPFIAVNCAAIPSALLEGMFFGTVKGSYTGAENKKGIFEEANRGTLLLDEVNSLEPYLQSKLLRVLQDGYIRPLGSNKIIDVDVRVIATLNEKPEKLIEEGRLRKDFYYRLSVIRIDIPPLRERKEDIIEFVNHFIEYYNAILGKNILGIDKCVLENFYEYDWPGNIRELKNVIESAVNMADNNAVLTREYFESKLINKTYNDFNIKDESLTHYLERIEKKIIELTLSENGNNISKAARKLKISRQKLQYKIKKYDLNIE</sequence>
<reference evidence="7 8" key="1">
    <citation type="submission" date="2016-02" db="EMBL/GenBank/DDBJ databases">
        <title>Genome sequence of Clostridium tepidiprofundi DSM 19306.</title>
        <authorList>
            <person name="Poehlein A."/>
            <person name="Daniel R."/>
        </authorList>
    </citation>
    <scope>NUCLEOTIDE SEQUENCE [LARGE SCALE GENOMIC DNA]</scope>
    <source>
        <strain evidence="7 8">DSM 19306</strain>
    </source>
</reference>
<dbReference type="SUPFAM" id="SSF52540">
    <property type="entry name" value="P-loop containing nucleoside triphosphate hydrolases"/>
    <property type="match status" value="1"/>
</dbReference>
<keyword evidence="2" id="KW-0067">ATP-binding</keyword>
<dbReference type="GO" id="GO:0006355">
    <property type="term" value="P:regulation of DNA-templated transcription"/>
    <property type="evidence" value="ECO:0007669"/>
    <property type="project" value="InterPro"/>
</dbReference>
<dbReference type="InterPro" id="IPR025662">
    <property type="entry name" value="Sigma_54_int_dom_ATP-bd_1"/>
</dbReference>
<keyword evidence="4" id="KW-0804">Transcription</keyword>
<evidence type="ECO:0000259" key="5">
    <source>
        <dbReference type="PROSITE" id="PS50045"/>
    </source>
</evidence>
<dbReference type="Proteomes" id="UP000075531">
    <property type="component" value="Unassembled WGS sequence"/>
</dbReference>
<name>A0A151B7X0_9CLOT</name>
<keyword evidence="8" id="KW-1185">Reference proteome</keyword>
<dbReference type="InterPro" id="IPR013656">
    <property type="entry name" value="PAS_4"/>
</dbReference>
<dbReference type="InterPro" id="IPR002197">
    <property type="entry name" value="HTH_Fis"/>
</dbReference>
<dbReference type="PROSITE" id="PS50112">
    <property type="entry name" value="PAS"/>
    <property type="match status" value="1"/>
</dbReference>
<dbReference type="PRINTS" id="PR01590">
    <property type="entry name" value="HTHFIS"/>
</dbReference>
<dbReference type="Pfam" id="PF25601">
    <property type="entry name" value="AAA_lid_14"/>
    <property type="match status" value="1"/>
</dbReference>
<dbReference type="InterPro" id="IPR003593">
    <property type="entry name" value="AAA+_ATPase"/>
</dbReference>
<dbReference type="SUPFAM" id="SSF55785">
    <property type="entry name" value="PYP-like sensor domain (PAS domain)"/>
    <property type="match status" value="1"/>
</dbReference>
<dbReference type="CDD" id="cd00009">
    <property type="entry name" value="AAA"/>
    <property type="match status" value="1"/>
</dbReference>
<proteinExistence type="predicted"/>
<evidence type="ECO:0000256" key="3">
    <source>
        <dbReference type="ARBA" id="ARBA00023015"/>
    </source>
</evidence>
<evidence type="ECO:0000256" key="2">
    <source>
        <dbReference type="ARBA" id="ARBA00022840"/>
    </source>
</evidence>
<dbReference type="InterPro" id="IPR009057">
    <property type="entry name" value="Homeodomain-like_sf"/>
</dbReference>
<dbReference type="SUPFAM" id="SSF46689">
    <property type="entry name" value="Homeodomain-like"/>
    <property type="match status" value="1"/>
</dbReference>
<organism evidence="7 8">
    <name type="scientific">Clostridium tepidiprofundi DSM 19306</name>
    <dbReference type="NCBI Taxonomy" id="1121338"/>
    <lineage>
        <taxon>Bacteria</taxon>
        <taxon>Bacillati</taxon>
        <taxon>Bacillota</taxon>
        <taxon>Clostridia</taxon>
        <taxon>Eubacteriales</taxon>
        <taxon>Clostridiaceae</taxon>
        <taxon>Clostridium</taxon>
    </lineage>
</organism>
<dbReference type="InterPro" id="IPR025944">
    <property type="entry name" value="Sigma_54_int_dom_CS"/>
</dbReference>
<feature type="domain" description="Sigma-54 factor interaction" evidence="5">
    <location>
        <begin position="144"/>
        <end position="372"/>
    </location>
</feature>
<dbReference type="EMBL" id="LTBA01000001">
    <property type="protein sequence ID" value="KYH35989.1"/>
    <property type="molecule type" value="Genomic_DNA"/>
</dbReference>
<dbReference type="PATRIC" id="fig|1121338.3.peg.387"/>
<dbReference type="InterPro" id="IPR000014">
    <property type="entry name" value="PAS"/>
</dbReference>
<feature type="domain" description="PAS" evidence="6">
    <location>
        <begin position="4"/>
        <end position="55"/>
    </location>
</feature>
<protein>
    <submittedName>
        <fullName evidence="7">Arginine utilization regulatory protein RocR</fullName>
    </submittedName>
</protein>
<dbReference type="PANTHER" id="PTHR32071">
    <property type="entry name" value="TRANSCRIPTIONAL REGULATORY PROTEIN"/>
    <property type="match status" value="1"/>
</dbReference>
<dbReference type="InterPro" id="IPR035965">
    <property type="entry name" value="PAS-like_dom_sf"/>
</dbReference>
<dbReference type="Gene3D" id="1.10.8.60">
    <property type="match status" value="1"/>
</dbReference>
<dbReference type="Gene3D" id="3.30.450.20">
    <property type="entry name" value="PAS domain"/>
    <property type="match status" value="1"/>
</dbReference>
<dbReference type="PROSITE" id="PS50045">
    <property type="entry name" value="SIGMA54_INTERACT_4"/>
    <property type="match status" value="1"/>
</dbReference>
<dbReference type="FunFam" id="3.40.50.300:FF:000006">
    <property type="entry name" value="DNA-binding transcriptional regulator NtrC"/>
    <property type="match status" value="1"/>
</dbReference>
<dbReference type="SMART" id="SM00091">
    <property type="entry name" value="PAS"/>
    <property type="match status" value="1"/>
</dbReference>
<accession>A0A151B7X0</accession>
<dbReference type="PROSITE" id="PS00675">
    <property type="entry name" value="SIGMA54_INTERACT_1"/>
    <property type="match status" value="1"/>
</dbReference>
<evidence type="ECO:0000259" key="6">
    <source>
        <dbReference type="PROSITE" id="PS50112"/>
    </source>
</evidence>
<dbReference type="NCBIfam" id="TIGR00229">
    <property type="entry name" value="sensory_box"/>
    <property type="match status" value="1"/>
</dbReference>
<comment type="caution">
    <text evidence="7">The sequence shown here is derived from an EMBL/GenBank/DDBJ whole genome shotgun (WGS) entry which is preliminary data.</text>
</comment>
<dbReference type="STRING" id="1121338.CLTEP_03830"/>
<gene>
    <name evidence="7" type="primary">rocR_1</name>
    <name evidence="7" type="ORF">CLTEP_03830</name>
</gene>
<dbReference type="GO" id="GO:0005524">
    <property type="term" value="F:ATP binding"/>
    <property type="evidence" value="ECO:0007669"/>
    <property type="project" value="UniProtKB-KW"/>
</dbReference>
<dbReference type="RefSeq" id="WP_066821686.1">
    <property type="nucleotide sequence ID" value="NZ_LTBA01000001.1"/>
</dbReference>